<name>A0A0B2A7R6_9MICO</name>
<dbReference type="Gene3D" id="3.40.50.1820">
    <property type="entry name" value="alpha/beta hydrolase"/>
    <property type="match status" value="1"/>
</dbReference>
<dbReference type="AlphaFoldDB" id="A0A0B2A7R6"/>
<dbReference type="EMBL" id="JTDK01000008">
    <property type="protein sequence ID" value="KHK97748.1"/>
    <property type="molecule type" value="Genomic_DNA"/>
</dbReference>
<organism evidence="2 3">
    <name type="scientific">Microbacterium mangrovi</name>
    <dbReference type="NCBI Taxonomy" id="1348253"/>
    <lineage>
        <taxon>Bacteria</taxon>
        <taxon>Bacillati</taxon>
        <taxon>Actinomycetota</taxon>
        <taxon>Actinomycetes</taxon>
        <taxon>Micrococcales</taxon>
        <taxon>Microbacteriaceae</taxon>
        <taxon>Microbacterium</taxon>
    </lineage>
</organism>
<dbReference type="STRING" id="1348253.LK09_09555"/>
<gene>
    <name evidence="2" type="ORF">LK09_09555</name>
</gene>
<comment type="caution">
    <text evidence="2">The sequence shown here is derived from an EMBL/GenBank/DDBJ whole genome shotgun (WGS) entry which is preliminary data.</text>
</comment>
<protein>
    <recommendedName>
        <fullName evidence="1">DUF676 domain-containing protein</fullName>
    </recommendedName>
</protein>
<dbReference type="Pfam" id="PF05057">
    <property type="entry name" value="DUF676"/>
    <property type="match status" value="1"/>
</dbReference>
<dbReference type="InterPro" id="IPR007751">
    <property type="entry name" value="DUF676_lipase-like"/>
</dbReference>
<dbReference type="SUPFAM" id="SSF53474">
    <property type="entry name" value="alpha/beta-Hydrolases"/>
    <property type="match status" value="1"/>
</dbReference>
<evidence type="ECO:0000313" key="2">
    <source>
        <dbReference type="EMBL" id="KHK97748.1"/>
    </source>
</evidence>
<evidence type="ECO:0000313" key="3">
    <source>
        <dbReference type="Proteomes" id="UP000031030"/>
    </source>
</evidence>
<dbReference type="Proteomes" id="UP000031030">
    <property type="component" value="Unassembled WGS sequence"/>
</dbReference>
<dbReference type="InterPro" id="IPR029058">
    <property type="entry name" value="AB_hydrolase_fold"/>
</dbReference>
<reference evidence="2 3" key="1">
    <citation type="submission" date="2014-11" db="EMBL/GenBank/DDBJ databases">
        <title>Genome sequence of Microbacterium mangrovi MUSC 115(T).</title>
        <authorList>
            <person name="Lee L.-H."/>
        </authorList>
    </citation>
    <scope>NUCLEOTIDE SEQUENCE [LARGE SCALE GENOMIC DNA]</scope>
    <source>
        <strain evidence="2 3">MUSC 115</strain>
    </source>
</reference>
<accession>A0A0B2A7R6</accession>
<feature type="domain" description="DUF676" evidence="1">
    <location>
        <begin position="123"/>
        <end position="212"/>
    </location>
</feature>
<proteinExistence type="predicted"/>
<dbReference type="OrthoDB" id="556502at2"/>
<evidence type="ECO:0000259" key="1">
    <source>
        <dbReference type="Pfam" id="PF05057"/>
    </source>
</evidence>
<sequence>MGDAMNALPIVYCRGYAGPTSTIDTSVDDPFYGFNLGATHSRVNGDGNPRFYQFEGPMLRLISEQGYTVPVHGSQTEFLAEAAPDTLDPKSIWISRFYDAASTTWNPDDAAHHENVFQRLISGIHDHFTADGFDIERAAAELYDLVVAVIDKTEGADRVNIVAHSMGGLVARCMMQKICPQKGKAAKDLVARFFTYATPHGGIEFTGGVLNWAMDTFGPAGGDIFSPPKMYGYLTPGKKWGDLPPDPAAWDPRVIPADVLDVNDVFCLIGTDYKDYDATKYIVGPQSDGLVRIGNAYVKNAHRAFAYKSHSGRYGEVNSEEGYQNLQRFLFADWQVDVGLVGLAAEDPGAQDGDVAWQADLSLAVRGLSVLITQQSAAHDNPIQLSKELALGKGIGDSPDTPVPLVSTFLFKKEPPVDLPATTVTAAGDSPTAADDGAPDAGILGLASMSAVETLSRYALSLKVYQVATKATGAFDFTDNLEQVGDWSDVLIVDVGSSAPGAPFGVWWGWNSEIAGSISAKPQMDHLLGDDGVIELPALAKALPIFGAKAQLKITVTRRSPVP</sequence>
<keyword evidence="3" id="KW-1185">Reference proteome</keyword>